<organism evidence="1 2">
    <name type="scientific">Pseudomonas putida</name>
    <name type="common">Arthrobacter siderocapsulatus</name>
    <dbReference type="NCBI Taxonomy" id="303"/>
    <lineage>
        <taxon>Bacteria</taxon>
        <taxon>Pseudomonadati</taxon>
        <taxon>Pseudomonadota</taxon>
        <taxon>Gammaproteobacteria</taxon>
        <taxon>Pseudomonadales</taxon>
        <taxon>Pseudomonadaceae</taxon>
        <taxon>Pseudomonas</taxon>
    </lineage>
</organism>
<name>A0A2S3X7F9_PSEPU</name>
<proteinExistence type="predicted"/>
<comment type="caution">
    <text evidence="1">The sequence shown here is derived from an EMBL/GenBank/DDBJ whole genome shotgun (WGS) entry which is preliminary data.</text>
</comment>
<sequence>MNYIYVSIASSKHWLISSRSGELSIFSARMARISPIISVWSQMMFVSVTSGSIVGLFRDGGRQEAILGSFLGGCHGTGPELRCRTVILTMRMIEPA</sequence>
<protein>
    <submittedName>
        <fullName evidence="1">Uncharacterized protein</fullName>
    </submittedName>
</protein>
<evidence type="ECO:0000313" key="1">
    <source>
        <dbReference type="EMBL" id="POG11395.1"/>
    </source>
</evidence>
<gene>
    <name evidence="1" type="ORF">BGP84_17265</name>
</gene>
<dbReference type="Proteomes" id="UP000237230">
    <property type="component" value="Unassembled WGS sequence"/>
</dbReference>
<reference evidence="1 2" key="1">
    <citation type="submission" date="2016-08" db="EMBL/GenBank/DDBJ databases">
        <authorList>
            <person name="Seilhamer J.J."/>
        </authorList>
    </citation>
    <scope>NUCLEOTIDE SEQUENCE [LARGE SCALE GENOMIC DNA]</scope>
    <source>
        <strain evidence="1 2">KH-21-114</strain>
    </source>
</reference>
<dbReference type="EMBL" id="MINH01000019">
    <property type="protein sequence ID" value="POG11395.1"/>
    <property type="molecule type" value="Genomic_DNA"/>
</dbReference>
<dbReference type="AlphaFoldDB" id="A0A2S3X7F9"/>
<evidence type="ECO:0000313" key="2">
    <source>
        <dbReference type="Proteomes" id="UP000237230"/>
    </source>
</evidence>
<reference evidence="1 2" key="2">
    <citation type="submission" date="2018-03" db="EMBL/GenBank/DDBJ databases">
        <title>Draft genome of Pseudomonas putida strain KH-21-114.</title>
        <authorList>
            <person name="Yoshizawa S."/>
            <person name="Khan N.H."/>
            <person name="Nishimura M."/>
            <person name="Chiura H.X."/>
            <person name="Ogura Y."/>
            <person name="Hayashi T."/>
            <person name="Kogure K."/>
        </authorList>
    </citation>
    <scope>NUCLEOTIDE SEQUENCE [LARGE SCALE GENOMIC DNA]</scope>
    <source>
        <strain evidence="1 2">KH-21-114</strain>
    </source>
</reference>
<accession>A0A2S3X7F9</accession>